<evidence type="ECO:0000313" key="5">
    <source>
        <dbReference type="EMBL" id="KAJ3257112.1"/>
    </source>
</evidence>
<name>A0AAD5Y347_9FUNG</name>
<evidence type="ECO:0000313" key="6">
    <source>
        <dbReference type="Proteomes" id="UP001210925"/>
    </source>
</evidence>
<feature type="compositionally biased region" description="Basic residues" evidence="3">
    <location>
        <begin position="475"/>
        <end position="485"/>
    </location>
</feature>
<dbReference type="AlphaFoldDB" id="A0AAD5Y347"/>
<evidence type="ECO:0000259" key="4">
    <source>
        <dbReference type="PROSITE" id="PS50014"/>
    </source>
</evidence>
<dbReference type="Proteomes" id="UP001210925">
    <property type="component" value="Unassembled WGS sequence"/>
</dbReference>
<accession>A0AAD5Y347</accession>
<dbReference type="InterPro" id="IPR018359">
    <property type="entry name" value="Bromodomain_CS"/>
</dbReference>
<feature type="compositionally biased region" description="Basic and acidic residues" evidence="3">
    <location>
        <begin position="422"/>
        <end position="431"/>
    </location>
</feature>
<dbReference type="Gene3D" id="1.20.920.10">
    <property type="entry name" value="Bromodomain-like"/>
    <property type="match status" value="2"/>
</dbReference>
<dbReference type="EMBL" id="JADGKB010000042">
    <property type="protein sequence ID" value="KAJ3257112.1"/>
    <property type="molecule type" value="Genomic_DNA"/>
</dbReference>
<dbReference type="InterPro" id="IPR001487">
    <property type="entry name" value="Bromodomain"/>
</dbReference>
<feature type="domain" description="Bromo" evidence="4">
    <location>
        <begin position="213"/>
        <end position="283"/>
    </location>
</feature>
<dbReference type="GO" id="GO:0006325">
    <property type="term" value="P:chromatin organization"/>
    <property type="evidence" value="ECO:0007669"/>
    <property type="project" value="UniProtKB-ARBA"/>
</dbReference>
<evidence type="ECO:0000256" key="2">
    <source>
        <dbReference type="PROSITE-ProRule" id="PRU00035"/>
    </source>
</evidence>
<evidence type="ECO:0000256" key="1">
    <source>
        <dbReference type="ARBA" id="ARBA00023117"/>
    </source>
</evidence>
<protein>
    <recommendedName>
        <fullName evidence="4">Bromo domain-containing protein</fullName>
    </recommendedName>
</protein>
<dbReference type="InterPro" id="IPR036427">
    <property type="entry name" value="Bromodomain-like_sf"/>
</dbReference>
<gene>
    <name evidence="5" type="ORF">HK103_004940</name>
</gene>
<proteinExistence type="predicted"/>
<dbReference type="PRINTS" id="PR00503">
    <property type="entry name" value="BROMODOMAIN"/>
</dbReference>
<dbReference type="PROSITE" id="PS00633">
    <property type="entry name" value="BROMODOMAIN_1"/>
    <property type="match status" value="1"/>
</dbReference>
<dbReference type="Pfam" id="PF00439">
    <property type="entry name" value="Bromodomain"/>
    <property type="match status" value="2"/>
</dbReference>
<dbReference type="PANTHER" id="PTHR45926">
    <property type="entry name" value="OSJNBA0053K19.4 PROTEIN"/>
    <property type="match status" value="1"/>
</dbReference>
<dbReference type="SMART" id="SM00297">
    <property type="entry name" value="BROMO"/>
    <property type="match status" value="2"/>
</dbReference>
<organism evidence="5 6">
    <name type="scientific">Boothiomyces macroporosus</name>
    <dbReference type="NCBI Taxonomy" id="261099"/>
    <lineage>
        <taxon>Eukaryota</taxon>
        <taxon>Fungi</taxon>
        <taxon>Fungi incertae sedis</taxon>
        <taxon>Chytridiomycota</taxon>
        <taxon>Chytridiomycota incertae sedis</taxon>
        <taxon>Chytridiomycetes</taxon>
        <taxon>Rhizophydiales</taxon>
        <taxon>Terramycetaceae</taxon>
        <taxon>Boothiomyces</taxon>
    </lineage>
</organism>
<reference evidence="5" key="1">
    <citation type="submission" date="2020-05" db="EMBL/GenBank/DDBJ databases">
        <title>Phylogenomic resolution of chytrid fungi.</title>
        <authorList>
            <person name="Stajich J.E."/>
            <person name="Amses K."/>
            <person name="Simmons R."/>
            <person name="Seto K."/>
            <person name="Myers J."/>
            <person name="Bonds A."/>
            <person name="Quandt C.A."/>
            <person name="Barry K."/>
            <person name="Liu P."/>
            <person name="Grigoriev I."/>
            <person name="Longcore J.E."/>
            <person name="James T.Y."/>
        </authorList>
    </citation>
    <scope>NUCLEOTIDE SEQUENCE</scope>
    <source>
        <strain evidence="5">PLAUS21</strain>
    </source>
</reference>
<comment type="caution">
    <text evidence="5">The sequence shown here is derived from an EMBL/GenBank/DDBJ whole genome shotgun (WGS) entry which is preliminary data.</text>
</comment>
<dbReference type="PROSITE" id="PS50014">
    <property type="entry name" value="BROMODOMAIN_2"/>
    <property type="match status" value="2"/>
</dbReference>
<evidence type="ECO:0000256" key="3">
    <source>
        <dbReference type="SAM" id="MobiDB-lite"/>
    </source>
</evidence>
<keyword evidence="6" id="KW-1185">Reference proteome</keyword>
<feature type="domain" description="Bromo" evidence="4">
    <location>
        <begin position="104"/>
        <end position="176"/>
    </location>
</feature>
<keyword evidence="1 2" id="KW-0103">Bromodomain</keyword>
<sequence>MEYSVQKYLHKIVEMAKEFNPVAPKLKFKMPSIKVNATPSIVEESMSIDMPLILSPVDEVVNTPPPAPKPKKEKIKKEAVKIVEPPKQLNPVFDRARKVLKRLFAQKISFWFKEPVDPVALNLPTYTTIVKNPMDLGTVKKKLDNDEYGTEEEFAADVRLTFENSILFNPPGSQVAIDANILLLKFNREIAMTDFDGVKGFPENALHIIDKMLESEHSAIFRFPVDANLYPEYYQIITDPIDIQTITIKLNEGKYADLNEFHASVQLIFKNCFTFNKKGTFGHAAGTELQNLYQRLIKPYAKNITNFQPVKTKVTAKPKSTPVKASTPVKQPVATPHQIEHVVATPHQIEHVVATPQQNERVVATPQQNERAVATPTPVIPVETPKVAFKPIKLKMKVRPPAAPTPTTTTEIIESTGTVFKPEESTTKNDAMEVDISEDVKQEKVEIVGSENPTETSQPVQTTEAPPPVTEPPKKLKLKFKLSSK</sequence>
<dbReference type="SUPFAM" id="SSF47370">
    <property type="entry name" value="Bromodomain"/>
    <property type="match status" value="2"/>
</dbReference>
<feature type="region of interest" description="Disordered" evidence="3">
    <location>
        <begin position="422"/>
        <end position="485"/>
    </location>
</feature>
<dbReference type="CDD" id="cd04369">
    <property type="entry name" value="Bromodomain"/>
    <property type="match status" value="1"/>
</dbReference>